<reference evidence="2" key="1">
    <citation type="journal article" date="2019" name="Environ. Microbiol.">
        <title>Fungal ecological strategies reflected in gene transcription - a case study of two litter decomposers.</title>
        <authorList>
            <person name="Barbi F."/>
            <person name="Kohler A."/>
            <person name="Barry K."/>
            <person name="Baskaran P."/>
            <person name="Daum C."/>
            <person name="Fauchery L."/>
            <person name="Ihrmark K."/>
            <person name="Kuo A."/>
            <person name="LaButti K."/>
            <person name="Lipzen A."/>
            <person name="Morin E."/>
            <person name="Grigoriev I.V."/>
            <person name="Henrissat B."/>
            <person name="Lindahl B."/>
            <person name="Martin F."/>
        </authorList>
    </citation>
    <scope>NUCLEOTIDE SEQUENCE</scope>
    <source>
        <strain evidence="2">JB14</strain>
    </source>
</reference>
<evidence type="ECO:0000256" key="1">
    <source>
        <dbReference type="SAM" id="Phobius"/>
    </source>
</evidence>
<evidence type="ECO:0000313" key="2">
    <source>
        <dbReference type="EMBL" id="KAE9400922.1"/>
    </source>
</evidence>
<feature type="transmembrane region" description="Helical" evidence="1">
    <location>
        <begin position="173"/>
        <end position="195"/>
    </location>
</feature>
<keyword evidence="1" id="KW-0472">Membrane</keyword>
<feature type="transmembrane region" description="Helical" evidence="1">
    <location>
        <begin position="223"/>
        <end position="244"/>
    </location>
</feature>
<keyword evidence="1" id="KW-0812">Transmembrane</keyword>
<dbReference type="Proteomes" id="UP000799118">
    <property type="component" value="Unassembled WGS sequence"/>
</dbReference>
<feature type="transmembrane region" description="Helical" evidence="1">
    <location>
        <begin position="95"/>
        <end position="118"/>
    </location>
</feature>
<feature type="transmembrane region" description="Helical" evidence="1">
    <location>
        <begin position="12"/>
        <end position="34"/>
    </location>
</feature>
<proteinExistence type="predicted"/>
<dbReference type="AlphaFoldDB" id="A0A6A4HPI7"/>
<name>A0A6A4HPI7_9AGAR</name>
<dbReference type="EMBL" id="ML769451">
    <property type="protein sequence ID" value="KAE9400922.1"/>
    <property type="molecule type" value="Genomic_DNA"/>
</dbReference>
<feature type="transmembrane region" description="Helical" evidence="1">
    <location>
        <begin position="130"/>
        <end position="153"/>
    </location>
</feature>
<accession>A0A6A4HPI7</accession>
<gene>
    <name evidence="2" type="ORF">BT96DRAFT_974984</name>
</gene>
<keyword evidence="1" id="KW-1133">Transmembrane helix</keyword>
<feature type="transmembrane region" description="Helical" evidence="1">
    <location>
        <begin position="46"/>
        <end position="67"/>
    </location>
</feature>
<evidence type="ECO:0000313" key="3">
    <source>
        <dbReference type="Proteomes" id="UP000799118"/>
    </source>
</evidence>
<organism evidence="2 3">
    <name type="scientific">Gymnopus androsaceus JB14</name>
    <dbReference type="NCBI Taxonomy" id="1447944"/>
    <lineage>
        <taxon>Eukaryota</taxon>
        <taxon>Fungi</taxon>
        <taxon>Dikarya</taxon>
        <taxon>Basidiomycota</taxon>
        <taxon>Agaricomycotina</taxon>
        <taxon>Agaricomycetes</taxon>
        <taxon>Agaricomycetidae</taxon>
        <taxon>Agaricales</taxon>
        <taxon>Marasmiineae</taxon>
        <taxon>Omphalotaceae</taxon>
        <taxon>Gymnopus</taxon>
    </lineage>
</organism>
<protein>
    <submittedName>
        <fullName evidence="2">Uncharacterized protein</fullName>
    </submittedName>
</protein>
<keyword evidence="3" id="KW-1185">Reference proteome</keyword>
<feature type="transmembrane region" description="Helical" evidence="1">
    <location>
        <begin position="250"/>
        <end position="271"/>
    </location>
</feature>
<dbReference type="OrthoDB" id="3351617at2759"/>
<sequence>MMGSLVFNGTVGSSALAMILEVFLFGIYITHFFSYVRILSHKRRNIMIISGILLICAAAVGTVFGILDARNMLAMTLYATENNGQVDNELWDTMVWMRALTSSIYLFANFIGDLVLIHRCFVIWGYNTRIITIPAIASVLNTLLAIAATVITASSRQLESGVDPSTSLGSKSIILFVNLAVNWCTNFTLTLLIAIKVRSIRIETKELLGRDSTDGRYTNLPKIALESGMLYPVIVAICLAIQVSGTYADLYPLLTIIAGLAPTLILVRASLGLSVEHRRQLKPLYLHSVPTKDMEEEKKSSYLSMRPMSGFNGSFVSRMITEIDVPTLKSCDTVNNIPSRPPSIYGGHKKQGGRAARRSVRFAEPGGCIDCSYAEV</sequence>